<gene>
    <name evidence="1" type="ORF">OVA965_LOCUS38223</name>
    <name evidence="2" type="ORF">TMI583_LOCUS39391</name>
</gene>
<dbReference type="PANTHER" id="PTHR31043:SF3">
    <property type="entry name" value="NEPHROCYSTIN-4"/>
    <property type="match status" value="1"/>
</dbReference>
<comment type="caution">
    <text evidence="1">The sequence shown here is derived from an EMBL/GenBank/DDBJ whole genome shotgun (WGS) entry which is preliminary data.</text>
</comment>
<dbReference type="AlphaFoldDB" id="A0A8S2FRU7"/>
<name>A0A8S2FRU7_9BILA</name>
<accession>A0A8S2FRU7</accession>
<sequence>MDPYSFWFEQLTKSSQSVPHPSEIEVSGADPPKNVVPFRISIKSLELASSTVSSAILAPYEVQFYATLYDGLYKRFYGQTWLSQWHKGKLADNLFRVNFNEPLYFHIPISDEENYLVIQFMFRSDEEREDRKELAGGWTIINLRAPVENDRKPLSMK</sequence>
<dbReference type="GO" id="GO:0097546">
    <property type="term" value="C:ciliary base"/>
    <property type="evidence" value="ECO:0007669"/>
    <property type="project" value="TreeGrafter"/>
</dbReference>
<dbReference type="EMBL" id="CAJOBA010059608">
    <property type="protein sequence ID" value="CAF4317326.1"/>
    <property type="molecule type" value="Genomic_DNA"/>
</dbReference>
<dbReference type="GO" id="GO:0097730">
    <property type="term" value="C:non-motile cilium"/>
    <property type="evidence" value="ECO:0007669"/>
    <property type="project" value="InterPro"/>
</dbReference>
<dbReference type="GO" id="GO:0035869">
    <property type="term" value="C:ciliary transition zone"/>
    <property type="evidence" value="ECO:0007669"/>
    <property type="project" value="TreeGrafter"/>
</dbReference>
<evidence type="ECO:0000313" key="2">
    <source>
        <dbReference type="EMBL" id="CAF4317326.1"/>
    </source>
</evidence>
<dbReference type="GO" id="GO:0036064">
    <property type="term" value="C:ciliary basal body"/>
    <property type="evidence" value="ECO:0007669"/>
    <property type="project" value="TreeGrafter"/>
</dbReference>
<dbReference type="GO" id="GO:1904491">
    <property type="term" value="P:protein localization to ciliary transition zone"/>
    <property type="evidence" value="ECO:0007669"/>
    <property type="project" value="TreeGrafter"/>
</dbReference>
<proteinExistence type="predicted"/>
<organism evidence="1 3">
    <name type="scientific">Didymodactylos carnosus</name>
    <dbReference type="NCBI Taxonomy" id="1234261"/>
    <lineage>
        <taxon>Eukaryota</taxon>
        <taxon>Metazoa</taxon>
        <taxon>Spiralia</taxon>
        <taxon>Gnathifera</taxon>
        <taxon>Rotifera</taxon>
        <taxon>Eurotatoria</taxon>
        <taxon>Bdelloidea</taxon>
        <taxon>Philodinida</taxon>
        <taxon>Philodinidae</taxon>
        <taxon>Didymodactylos</taxon>
    </lineage>
</organism>
<dbReference type="Proteomes" id="UP000677228">
    <property type="component" value="Unassembled WGS sequence"/>
</dbReference>
<evidence type="ECO:0000313" key="1">
    <source>
        <dbReference type="EMBL" id="CAF1530395.1"/>
    </source>
</evidence>
<dbReference type="GO" id="GO:0090090">
    <property type="term" value="P:negative regulation of canonical Wnt signaling pathway"/>
    <property type="evidence" value="ECO:0007669"/>
    <property type="project" value="InterPro"/>
</dbReference>
<dbReference type="PANTHER" id="PTHR31043">
    <property type="entry name" value="NEPHROCYSTIN-4"/>
    <property type="match status" value="1"/>
</dbReference>
<dbReference type="InterPro" id="IPR029775">
    <property type="entry name" value="NPHP4"/>
</dbReference>
<dbReference type="Proteomes" id="UP000682733">
    <property type="component" value="Unassembled WGS sequence"/>
</dbReference>
<protein>
    <submittedName>
        <fullName evidence="1">Uncharacterized protein</fullName>
    </submittedName>
</protein>
<evidence type="ECO:0000313" key="3">
    <source>
        <dbReference type="Proteomes" id="UP000677228"/>
    </source>
</evidence>
<dbReference type="EMBL" id="CAJNOK010037382">
    <property type="protein sequence ID" value="CAF1530395.1"/>
    <property type="molecule type" value="Genomic_DNA"/>
</dbReference>
<reference evidence="1" key="1">
    <citation type="submission" date="2021-02" db="EMBL/GenBank/DDBJ databases">
        <authorList>
            <person name="Nowell W R."/>
        </authorList>
    </citation>
    <scope>NUCLEOTIDE SEQUENCE</scope>
</reference>